<dbReference type="GO" id="GO:0016485">
    <property type="term" value="P:protein processing"/>
    <property type="evidence" value="ECO:0007669"/>
    <property type="project" value="TreeGrafter"/>
</dbReference>
<keyword evidence="3" id="KW-0645">Protease</keyword>
<accession>A0A6C0HE30</accession>
<sequence length="654" mass="76029">MPRHTRKKRIPLYPEIPQAKRTIKPGNDFYTFINGNWLRHVNMPPYLSSYSVSEEIEDGINKELLSIIYNARNIVRSDPDKSIPHTEYLLGTLTESVLNNATQFNNINFLYSLISSLKCIRDRFDTGSTIGDFIKHRTPTVLNFQVSPLETNTKTLRLTLTHGKLGLPDISYYFTNGDIKTHIITAYGNLLKRLGREFDIIGLEQIIGLEVIIAETIKDSQYEEILLKGNTLYERYPNIPWESLFQNSLGWSLSKFKKHDILITNPRYMRNLNKWFTTFTIDSWKLLLASQLILHMLPLLPPPYDDMDFDLFDRRMKGQTEKIPQHRLALHLAGQWLSASLGSQFISKYVSKVIKRQALSITNEIRNAAAELVRSTEWLEESTRNKAFTKVKNIYLGVAYPTTIYKDKKTTLHPEHMIKNILTLAELDFQDEMDKINTTMRRENWDENVFAVNAYYYSEANRLVLPAGILRWPFFHKDASDGWNFGGLGCTIGHEISHAFDNDGKDYDEHGNRNTWWSKAEEKLYNKKTKQLIELFNKTSMYGHHINGFLTLSENIADLCGVSISLAALKKRLTNISLDKRKQELCDFFISYAVSWRTKEKKEKVLQSLFMDVHAPPSVRVNNILCQFDEWYECFDVKPGDILYRDPTERIRIF</sequence>
<evidence type="ECO:0000256" key="7">
    <source>
        <dbReference type="ARBA" id="ARBA00023049"/>
    </source>
</evidence>
<dbReference type="InterPro" id="IPR008753">
    <property type="entry name" value="Peptidase_M13_N"/>
</dbReference>
<dbReference type="SUPFAM" id="SSF55486">
    <property type="entry name" value="Metalloproteases ('zincins'), catalytic domain"/>
    <property type="match status" value="1"/>
</dbReference>
<dbReference type="PRINTS" id="PR00786">
    <property type="entry name" value="NEPRILYSIN"/>
</dbReference>
<reference evidence="10" key="1">
    <citation type="journal article" date="2020" name="Nature">
        <title>Giant virus diversity and host interactions through global metagenomics.</title>
        <authorList>
            <person name="Schulz F."/>
            <person name="Roux S."/>
            <person name="Paez-Espino D."/>
            <person name="Jungbluth S."/>
            <person name="Walsh D.A."/>
            <person name="Denef V.J."/>
            <person name="McMahon K.D."/>
            <person name="Konstantinidis K.T."/>
            <person name="Eloe-Fadrosh E.A."/>
            <person name="Kyrpides N.C."/>
            <person name="Woyke T."/>
        </authorList>
    </citation>
    <scope>NUCLEOTIDE SEQUENCE</scope>
    <source>
        <strain evidence="10">GVMAG-M-3300023179-97</strain>
    </source>
</reference>
<evidence type="ECO:0000256" key="2">
    <source>
        <dbReference type="ARBA" id="ARBA00007357"/>
    </source>
</evidence>
<keyword evidence="7" id="KW-0482">Metalloprotease</keyword>
<evidence type="ECO:0000256" key="6">
    <source>
        <dbReference type="ARBA" id="ARBA00022833"/>
    </source>
</evidence>
<dbReference type="GO" id="GO:0004222">
    <property type="term" value="F:metalloendopeptidase activity"/>
    <property type="evidence" value="ECO:0007669"/>
    <property type="project" value="InterPro"/>
</dbReference>
<dbReference type="GO" id="GO:0046872">
    <property type="term" value="F:metal ion binding"/>
    <property type="evidence" value="ECO:0007669"/>
    <property type="project" value="UniProtKB-KW"/>
</dbReference>
<evidence type="ECO:0000313" key="10">
    <source>
        <dbReference type="EMBL" id="QHT78881.1"/>
    </source>
</evidence>
<keyword evidence="4" id="KW-0479">Metal-binding</keyword>
<proteinExistence type="inferred from homology"/>
<name>A0A6C0HE30_9ZZZZ</name>
<comment type="similarity">
    <text evidence="2">Belongs to the peptidase M13 family.</text>
</comment>
<feature type="domain" description="Peptidase M13 C-terminal" evidence="8">
    <location>
        <begin position="453"/>
        <end position="651"/>
    </location>
</feature>
<dbReference type="AlphaFoldDB" id="A0A6C0HE30"/>
<evidence type="ECO:0000259" key="9">
    <source>
        <dbReference type="Pfam" id="PF05649"/>
    </source>
</evidence>
<dbReference type="PANTHER" id="PTHR11733">
    <property type="entry name" value="ZINC METALLOPROTEASE FAMILY M13 NEPRILYSIN-RELATED"/>
    <property type="match status" value="1"/>
</dbReference>
<dbReference type="InterPro" id="IPR042089">
    <property type="entry name" value="Peptidase_M13_dom_2"/>
</dbReference>
<dbReference type="Gene3D" id="1.10.1380.10">
    <property type="entry name" value="Neutral endopeptidase , domain2"/>
    <property type="match status" value="1"/>
</dbReference>
<dbReference type="Pfam" id="PF05649">
    <property type="entry name" value="Peptidase_M13_N"/>
    <property type="match status" value="1"/>
</dbReference>
<evidence type="ECO:0000256" key="4">
    <source>
        <dbReference type="ARBA" id="ARBA00022723"/>
    </source>
</evidence>
<keyword evidence="5" id="KW-0378">Hydrolase</keyword>
<feature type="domain" description="Peptidase M13 N-terminal" evidence="9">
    <location>
        <begin position="25"/>
        <end position="401"/>
    </location>
</feature>
<evidence type="ECO:0000259" key="8">
    <source>
        <dbReference type="Pfam" id="PF01431"/>
    </source>
</evidence>
<evidence type="ECO:0000256" key="5">
    <source>
        <dbReference type="ARBA" id="ARBA00022801"/>
    </source>
</evidence>
<dbReference type="Pfam" id="PF01431">
    <property type="entry name" value="Peptidase_M13"/>
    <property type="match status" value="1"/>
</dbReference>
<dbReference type="InterPro" id="IPR000718">
    <property type="entry name" value="Peptidase_M13"/>
</dbReference>
<dbReference type="GO" id="GO:0005886">
    <property type="term" value="C:plasma membrane"/>
    <property type="evidence" value="ECO:0007669"/>
    <property type="project" value="TreeGrafter"/>
</dbReference>
<comment type="cofactor">
    <cofactor evidence="1">
        <name>Zn(2+)</name>
        <dbReference type="ChEBI" id="CHEBI:29105"/>
    </cofactor>
</comment>
<dbReference type="InterPro" id="IPR018497">
    <property type="entry name" value="Peptidase_M13_C"/>
</dbReference>
<evidence type="ECO:0000256" key="3">
    <source>
        <dbReference type="ARBA" id="ARBA00022670"/>
    </source>
</evidence>
<dbReference type="PROSITE" id="PS51885">
    <property type="entry name" value="NEPRILYSIN"/>
    <property type="match status" value="1"/>
</dbReference>
<dbReference type="InterPro" id="IPR024079">
    <property type="entry name" value="MetalloPept_cat_dom_sf"/>
</dbReference>
<dbReference type="CDD" id="cd08662">
    <property type="entry name" value="M13"/>
    <property type="match status" value="1"/>
</dbReference>
<evidence type="ECO:0000256" key="1">
    <source>
        <dbReference type="ARBA" id="ARBA00001947"/>
    </source>
</evidence>
<dbReference type="Gene3D" id="3.40.390.10">
    <property type="entry name" value="Collagenase (Catalytic Domain)"/>
    <property type="match status" value="1"/>
</dbReference>
<keyword evidence="6" id="KW-0862">Zinc</keyword>
<evidence type="ECO:0008006" key="11">
    <source>
        <dbReference type="Google" id="ProtNLM"/>
    </source>
</evidence>
<organism evidence="10">
    <name type="scientific">viral metagenome</name>
    <dbReference type="NCBI Taxonomy" id="1070528"/>
    <lineage>
        <taxon>unclassified sequences</taxon>
        <taxon>metagenomes</taxon>
        <taxon>organismal metagenomes</taxon>
    </lineage>
</organism>
<protein>
    <recommendedName>
        <fullName evidence="11">Peptidase M13 C-terminal domain-containing protein</fullName>
    </recommendedName>
</protein>
<dbReference type="PANTHER" id="PTHR11733:SF167">
    <property type="entry name" value="FI17812P1-RELATED"/>
    <property type="match status" value="1"/>
</dbReference>
<dbReference type="EMBL" id="MN739942">
    <property type="protein sequence ID" value="QHT78881.1"/>
    <property type="molecule type" value="Genomic_DNA"/>
</dbReference>